<dbReference type="PANTHER" id="PTHR32071:SF74">
    <property type="entry name" value="TRANSCRIPTIONAL ACTIVATOR ROCR"/>
    <property type="match status" value="1"/>
</dbReference>
<dbReference type="OrthoDB" id="9803970at2"/>
<dbReference type="Gene3D" id="3.30.450.20">
    <property type="entry name" value="PAS domain"/>
    <property type="match status" value="1"/>
</dbReference>
<dbReference type="GO" id="GO:0043565">
    <property type="term" value="F:sequence-specific DNA binding"/>
    <property type="evidence" value="ECO:0007669"/>
    <property type="project" value="InterPro"/>
</dbReference>
<dbReference type="InterPro" id="IPR002078">
    <property type="entry name" value="Sigma_54_int"/>
</dbReference>
<evidence type="ECO:0000256" key="3">
    <source>
        <dbReference type="ARBA" id="ARBA00023015"/>
    </source>
</evidence>
<dbReference type="PROSITE" id="PS50045">
    <property type="entry name" value="SIGMA54_INTERACT_4"/>
    <property type="match status" value="1"/>
</dbReference>
<dbReference type="Pfam" id="PF00158">
    <property type="entry name" value="Sigma54_activat"/>
    <property type="match status" value="1"/>
</dbReference>
<dbReference type="InterPro" id="IPR013656">
    <property type="entry name" value="PAS_4"/>
</dbReference>
<evidence type="ECO:0000259" key="6">
    <source>
        <dbReference type="PROSITE" id="PS50112"/>
    </source>
</evidence>
<dbReference type="SUPFAM" id="SSF46689">
    <property type="entry name" value="Homeodomain-like"/>
    <property type="match status" value="1"/>
</dbReference>
<dbReference type="PANTHER" id="PTHR32071">
    <property type="entry name" value="TRANSCRIPTIONAL REGULATORY PROTEIN"/>
    <property type="match status" value="1"/>
</dbReference>
<dbReference type="Pfam" id="PF02954">
    <property type="entry name" value="HTH_8"/>
    <property type="match status" value="1"/>
</dbReference>
<dbReference type="InterPro" id="IPR002197">
    <property type="entry name" value="HTH_Fis"/>
</dbReference>
<dbReference type="GO" id="GO:0005524">
    <property type="term" value="F:ATP binding"/>
    <property type="evidence" value="ECO:0007669"/>
    <property type="project" value="UniProtKB-KW"/>
</dbReference>
<dbReference type="RefSeq" id="WP_090938481.1">
    <property type="nucleotide sequence ID" value="NZ_FOTS01000025.1"/>
</dbReference>
<name>A0A1I4LKQ6_9FIRM</name>
<dbReference type="PROSITE" id="PS50112">
    <property type="entry name" value="PAS"/>
    <property type="match status" value="1"/>
</dbReference>
<evidence type="ECO:0000256" key="4">
    <source>
        <dbReference type="ARBA" id="ARBA00023163"/>
    </source>
</evidence>
<dbReference type="NCBIfam" id="TIGR00229">
    <property type="entry name" value="sensory_box"/>
    <property type="match status" value="1"/>
</dbReference>
<keyword evidence="4" id="KW-0804">Transcription</keyword>
<dbReference type="SMART" id="SM00382">
    <property type="entry name" value="AAA"/>
    <property type="match status" value="1"/>
</dbReference>
<gene>
    <name evidence="7" type="ORF">SAMN04490355_102550</name>
</gene>
<dbReference type="SUPFAM" id="SSF55785">
    <property type="entry name" value="PYP-like sensor domain (PAS domain)"/>
    <property type="match status" value="1"/>
</dbReference>
<dbReference type="SUPFAM" id="SSF52540">
    <property type="entry name" value="P-loop containing nucleoside triphosphate hydrolases"/>
    <property type="match status" value="1"/>
</dbReference>
<dbReference type="PRINTS" id="PR01590">
    <property type="entry name" value="HTHFIS"/>
</dbReference>
<dbReference type="CDD" id="cd00130">
    <property type="entry name" value="PAS"/>
    <property type="match status" value="1"/>
</dbReference>
<evidence type="ECO:0000313" key="8">
    <source>
        <dbReference type="Proteomes" id="UP000199520"/>
    </source>
</evidence>
<dbReference type="InterPro" id="IPR003593">
    <property type="entry name" value="AAA+_ATPase"/>
</dbReference>
<reference evidence="8" key="1">
    <citation type="submission" date="2016-10" db="EMBL/GenBank/DDBJ databases">
        <authorList>
            <person name="Varghese N."/>
            <person name="Submissions S."/>
        </authorList>
    </citation>
    <scope>NUCLEOTIDE SEQUENCE [LARGE SCALE GENOMIC DNA]</scope>
    <source>
        <strain evidence="8">DSM 13327</strain>
    </source>
</reference>
<dbReference type="InterPro" id="IPR009057">
    <property type="entry name" value="Homeodomain-like_sf"/>
</dbReference>
<dbReference type="InterPro" id="IPR035965">
    <property type="entry name" value="PAS-like_dom_sf"/>
</dbReference>
<organism evidence="7 8">
    <name type="scientific">Pelosinus propionicus DSM 13327</name>
    <dbReference type="NCBI Taxonomy" id="1123291"/>
    <lineage>
        <taxon>Bacteria</taxon>
        <taxon>Bacillati</taxon>
        <taxon>Bacillota</taxon>
        <taxon>Negativicutes</taxon>
        <taxon>Selenomonadales</taxon>
        <taxon>Sporomusaceae</taxon>
        <taxon>Pelosinus</taxon>
    </lineage>
</organism>
<accession>A0A1I4LKQ6</accession>
<dbReference type="Gene3D" id="1.10.8.60">
    <property type="match status" value="1"/>
</dbReference>
<sequence length="491" mass="54754">MLNELDGSDSCLDLVLDRLDQAVHVINCEGITVYYNQTAAEVEGLQATEVMGKHVLQVYPSLTLETSSLMEVLATGKPVLDQQQTIVSRTGRIITIHYSTFPLYREGILVGACDLSRDITKIKEMSDRVMDLQAVLLDKKSTNLKKVKKTEISFAKYTFNDIIGSHDLMVKLKVVSQRVASTSSPVLVIGETGAGKELVVQSIHNASSRKDGPFVAQNCAAFPATLLESILFGTVKGSFTGAEDRPGLFELADRGTLFLDEINSMPLELQSKLLRVLQDGTLRRLGDNKVREVDTRVIACTNVDPQEAVRKKELRIDLYYRLNVVALHVPSLRERKSDITVLVGHFIMMYNVKLGCSVQKISEEVEQVFLKYSWPGNVRELQHAIEHAMNIVSGHIIEIEHIPDHLRNYDDEHSREIYCQLNGKNLPEIVGTVERSALIHALERSEGNISKAALSLGIPRQTIQYKLKIYGLLKRDKKGDSLSGGECIEKT</sequence>
<dbReference type="InterPro" id="IPR027417">
    <property type="entry name" value="P-loop_NTPase"/>
</dbReference>
<dbReference type="InterPro" id="IPR025944">
    <property type="entry name" value="Sigma_54_int_dom_CS"/>
</dbReference>
<protein>
    <submittedName>
        <fullName evidence="7">Arginine utilization regulatory protein</fullName>
    </submittedName>
</protein>
<dbReference type="Gene3D" id="1.10.10.60">
    <property type="entry name" value="Homeodomain-like"/>
    <property type="match status" value="1"/>
</dbReference>
<evidence type="ECO:0000256" key="1">
    <source>
        <dbReference type="ARBA" id="ARBA00022741"/>
    </source>
</evidence>
<feature type="domain" description="Sigma-54 factor interaction" evidence="5">
    <location>
        <begin position="162"/>
        <end position="390"/>
    </location>
</feature>
<dbReference type="Proteomes" id="UP000199520">
    <property type="component" value="Unassembled WGS sequence"/>
</dbReference>
<dbReference type="InterPro" id="IPR025662">
    <property type="entry name" value="Sigma_54_int_dom_ATP-bd_1"/>
</dbReference>
<evidence type="ECO:0000259" key="5">
    <source>
        <dbReference type="PROSITE" id="PS50045"/>
    </source>
</evidence>
<keyword evidence="1" id="KW-0547">Nucleotide-binding</keyword>
<dbReference type="CDD" id="cd00009">
    <property type="entry name" value="AAA"/>
    <property type="match status" value="1"/>
</dbReference>
<keyword evidence="3" id="KW-0805">Transcription regulation</keyword>
<evidence type="ECO:0000313" key="7">
    <source>
        <dbReference type="EMBL" id="SFL91481.1"/>
    </source>
</evidence>
<evidence type="ECO:0000256" key="2">
    <source>
        <dbReference type="ARBA" id="ARBA00022840"/>
    </source>
</evidence>
<proteinExistence type="predicted"/>
<dbReference type="EMBL" id="FOTS01000025">
    <property type="protein sequence ID" value="SFL91481.1"/>
    <property type="molecule type" value="Genomic_DNA"/>
</dbReference>
<dbReference type="AlphaFoldDB" id="A0A1I4LKQ6"/>
<dbReference type="PROSITE" id="PS00675">
    <property type="entry name" value="SIGMA54_INTERACT_1"/>
    <property type="match status" value="1"/>
</dbReference>
<dbReference type="FunFam" id="3.40.50.300:FF:000006">
    <property type="entry name" value="DNA-binding transcriptional regulator NtrC"/>
    <property type="match status" value="1"/>
</dbReference>
<dbReference type="Pfam" id="PF08448">
    <property type="entry name" value="PAS_4"/>
    <property type="match status" value="1"/>
</dbReference>
<dbReference type="STRING" id="1123291.SAMN04490355_102550"/>
<dbReference type="InterPro" id="IPR058031">
    <property type="entry name" value="AAA_lid_NorR"/>
</dbReference>
<dbReference type="InterPro" id="IPR000014">
    <property type="entry name" value="PAS"/>
</dbReference>
<dbReference type="PROSITE" id="PS00688">
    <property type="entry name" value="SIGMA54_INTERACT_3"/>
    <property type="match status" value="1"/>
</dbReference>
<keyword evidence="8" id="KW-1185">Reference proteome</keyword>
<feature type="domain" description="PAS" evidence="6">
    <location>
        <begin position="8"/>
        <end position="56"/>
    </location>
</feature>
<dbReference type="Pfam" id="PF25601">
    <property type="entry name" value="AAA_lid_14"/>
    <property type="match status" value="1"/>
</dbReference>
<keyword evidence="2" id="KW-0067">ATP-binding</keyword>
<dbReference type="Gene3D" id="3.40.50.300">
    <property type="entry name" value="P-loop containing nucleotide triphosphate hydrolases"/>
    <property type="match status" value="1"/>
</dbReference>
<dbReference type="GO" id="GO:0006355">
    <property type="term" value="P:regulation of DNA-templated transcription"/>
    <property type="evidence" value="ECO:0007669"/>
    <property type="project" value="InterPro"/>
</dbReference>